<feature type="domain" description="EF-hand" evidence="2">
    <location>
        <begin position="241"/>
        <end position="276"/>
    </location>
</feature>
<sequence>MIQIGFNLLIHFVKGIQFYRVIMDLNRDIKYSTLKVSDQVQFGGIMTKEECRALARKIMSIYDGDGNGTLDSFEVGYIQSDCYRAMNKGFNPTPTDIAAFSRIIDRRQCGMVTDKDIEALCIKYFGGNFDRSERSERVVPEQTISQQKTYETSSFNRQVSSNQNSKVITVQQQTTVTNQVSSIPSSPPIKNTYSTVVQERLEVARRIFRMLDTEKNGFITEKHVPSLLQETYKLMGMSIEPTQEDVELWMEMADEDRDGKVFLKDYEALVIRSLKQQGIVLE</sequence>
<dbReference type="PANTHER" id="PTHR19972">
    <property type="entry name" value="CALBINDIN"/>
    <property type="match status" value="1"/>
</dbReference>
<proteinExistence type="predicted"/>
<dbReference type="PANTHER" id="PTHR19972:SF10">
    <property type="entry name" value="CALBINDIN-32"/>
    <property type="match status" value="1"/>
</dbReference>
<dbReference type="InParanoid" id="A0CHA9"/>
<organism evidence="3 4">
    <name type="scientific">Paramecium tetraurelia</name>
    <dbReference type="NCBI Taxonomy" id="5888"/>
    <lineage>
        <taxon>Eukaryota</taxon>
        <taxon>Sar</taxon>
        <taxon>Alveolata</taxon>
        <taxon>Ciliophora</taxon>
        <taxon>Intramacronucleata</taxon>
        <taxon>Oligohymenophorea</taxon>
        <taxon>Peniculida</taxon>
        <taxon>Parameciidae</taxon>
        <taxon>Paramecium</taxon>
    </lineage>
</organism>
<dbReference type="KEGG" id="ptm:GSPATT00038278001"/>
<dbReference type="InterPro" id="IPR002048">
    <property type="entry name" value="EF_hand_dom"/>
</dbReference>
<reference evidence="3 4" key="1">
    <citation type="journal article" date="2006" name="Nature">
        <title>Global trends of whole-genome duplications revealed by the ciliate Paramecium tetraurelia.</title>
        <authorList>
            <consortium name="Genoscope"/>
            <person name="Aury J.-M."/>
            <person name="Jaillon O."/>
            <person name="Duret L."/>
            <person name="Noel B."/>
            <person name="Jubin C."/>
            <person name="Porcel B.M."/>
            <person name="Segurens B."/>
            <person name="Daubin V."/>
            <person name="Anthouard V."/>
            <person name="Aiach N."/>
            <person name="Arnaiz O."/>
            <person name="Billaut A."/>
            <person name="Beisson J."/>
            <person name="Blanc I."/>
            <person name="Bouhouche K."/>
            <person name="Camara F."/>
            <person name="Duharcourt S."/>
            <person name="Guigo R."/>
            <person name="Gogendeau D."/>
            <person name="Katinka M."/>
            <person name="Keller A.-M."/>
            <person name="Kissmehl R."/>
            <person name="Klotz C."/>
            <person name="Koll F."/>
            <person name="Le Moue A."/>
            <person name="Lepere C."/>
            <person name="Malinsky S."/>
            <person name="Nowacki M."/>
            <person name="Nowak J.K."/>
            <person name="Plattner H."/>
            <person name="Poulain J."/>
            <person name="Ruiz F."/>
            <person name="Serrano V."/>
            <person name="Zagulski M."/>
            <person name="Dessen P."/>
            <person name="Betermier M."/>
            <person name="Weissenbach J."/>
            <person name="Scarpelli C."/>
            <person name="Schachter V."/>
            <person name="Sperling L."/>
            <person name="Meyer E."/>
            <person name="Cohen J."/>
            <person name="Wincker P."/>
        </authorList>
    </citation>
    <scope>NUCLEOTIDE SEQUENCE [LARGE SCALE GENOMIC DNA]</scope>
    <source>
        <strain evidence="3 4">Stock d4-2</strain>
    </source>
</reference>
<evidence type="ECO:0000259" key="2">
    <source>
        <dbReference type="PROSITE" id="PS50222"/>
    </source>
</evidence>
<evidence type="ECO:0000313" key="4">
    <source>
        <dbReference type="Proteomes" id="UP000000600"/>
    </source>
</evidence>
<keyword evidence="1" id="KW-0106">Calcium</keyword>
<name>A0CHA9_PARTE</name>
<dbReference type="HOGENOM" id="CLU_090840_0_0_1"/>
<evidence type="ECO:0000313" key="3">
    <source>
        <dbReference type="EMBL" id="CAK70176.1"/>
    </source>
</evidence>
<dbReference type="GO" id="GO:0005829">
    <property type="term" value="C:cytosol"/>
    <property type="evidence" value="ECO:0000318"/>
    <property type="project" value="GO_Central"/>
</dbReference>
<dbReference type="GO" id="GO:0043005">
    <property type="term" value="C:neuron projection"/>
    <property type="evidence" value="ECO:0000318"/>
    <property type="project" value="GO_Central"/>
</dbReference>
<dbReference type="PROSITE" id="PS00018">
    <property type="entry name" value="EF_HAND_1"/>
    <property type="match status" value="1"/>
</dbReference>
<dbReference type="InterPro" id="IPR051001">
    <property type="entry name" value="Calbindin_Ca-bind"/>
</dbReference>
<dbReference type="InterPro" id="IPR011992">
    <property type="entry name" value="EF-hand-dom_pair"/>
</dbReference>
<dbReference type="PROSITE" id="PS50222">
    <property type="entry name" value="EF_HAND_2"/>
    <property type="match status" value="2"/>
</dbReference>
<dbReference type="GO" id="GO:0005634">
    <property type="term" value="C:nucleus"/>
    <property type="evidence" value="ECO:0000318"/>
    <property type="project" value="GO_Central"/>
</dbReference>
<dbReference type="Proteomes" id="UP000000600">
    <property type="component" value="Unassembled WGS sequence"/>
</dbReference>
<dbReference type="eggNOG" id="ENOG502SPAU">
    <property type="taxonomic scope" value="Eukaryota"/>
</dbReference>
<protein>
    <recommendedName>
        <fullName evidence="2">EF-hand domain-containing protein</fullName>
    </recommendedName>
</protein>
<dbReference type="InterPro" id="IPR018247">
    <property type="entry name" value="EF_Hand_1_Ca_BS"/>
</dbReference>
<dbReference type="OMA" id="ITVQQQT"/>
<dbReference type="Gene3D" id="1.10.238.10">
    <property type="entry name" value="EF-hand"/>
    <property type="match status" value="2"/>
</dbReference>
<feature type="domain" description="EF-hand" evidence="2">
    <location>
        <begin position="199"/>
        <end position="234"/>
    </location>
</feature>
<accession>A0CHA9</accession>
<gene>
    <name evidence="3" type="ORF">GSPATT00038278001</name>
</gene>
<dbReference type="GeneID" id="5023357"/>
<dbReference type="RefSeq" id="XP_001437573.1">
    <property type="nucleotide sequence ID" value="XM_001437536.2"/>
</dbReference>
<keyword evidence="4" id="KW-1185">Reference proteome</keyword>
<dbReference type="EMBL" id="CT868075">
    <property type="protein sequence ID" value="CAK70176.1"/>
    <property type="molecule type" value="Genomic_DNA"/>
</dbReference>
<dbReference type="CDD" id="cd00051">
    <property type="entry name" value="EFh"/>
    <property type="match status" value="1"/>
</dbReference>
<dbReference type="SMART" id="SM00054">
    <property type="entry name" value="EFh"/>
    <property type="match status" value="3"/>
</dbReference>
<dbReference type="AlphaFoldDB" id="A0CHA9"/>
<dbReference type="OrthoDB" id="191686at2759"/>
<dbReference type="GO" id="GO:0005509">
    <property type="term" value="F:calcium ion binding"/>
    <property type="evidence" value="ECO:0000318"/>
    <property type="project" value="GO_Central"/>
</dbReference>
<dbReference type="Pfam" id="PF13499">
    <property type="entry name" value="EF-hand_7"/>
    <property type="match status" value="1"/>
</dbReference>
<dbReference type="GO" id="GO:0045202">
    <property type="term" value="C:synapse"/>
    <property type="evidence" value="ECO:0000318"/>
    <property type="project" value="GO_Central"/>
</dbReference>
<dbReference type="SUPFAM" id="SSF47473">
    <property type="entry name" value="EF-hand"/>
    <property type="match status" value="1"/>
</dbReference>
<evidence type="ECO:0000256" key="1">
    <source>
        <dbReference type="ARBA" id="ARBA00022837"/>
    </source>
</evidence>